<accession>A0A239CIK2</accession>
<evidence type="ECO:0000313" key="8">
    <source>
        <dbReference type="Proteomes" id="UP000198324"/>
    </source>
</evidence>
<dbReference type="Proteomes" id="UP000198324">
    <property type="component" value="Unassembled WGS sequence"/>
</dbReference>
<sequence length="371" mass="41601">MSESKSFFTGLLASAGVTVDGPNPWDIHVHDERLYPSVLARRNLALGEAYTAGWWDCERIDEFIQRVLASGAAMRVKGGLRLACSLLPAYVLNLQSPARAQVVARRHYDLGNELFTAFLDPYLQYSCAYFKDTADLAEAQQRKLRLICAKLGLRQGERLLDIGCGWGGLAKFAAEQFGVSVVGVNISARQIAYAREFCAGLPVEIRACDYRELDEPFDKIVSVGMFEHVGGRNYKTFMDVVARCLKPGGVFLLHTIGGNVSAHSCDPWIAKYIFPNGMLPSIAQIARAAEGRLVMEDWHNLGPHYDPTLMAWLDNFRAAWPRLREAYGEGFRRMWEYYLQCCAGAFRARDIQLWQVVFGTPGSVQPRCRWG</sequence>
<comment type="similarity">
    <text evidence="1">Belongs to the CFA/CMAS family.</text>
</comment>
<dbReference type="RefSeq" id="WP_089275302.1">
    <property type="nucleotide sequence ID" value="NZ_FZOC01000008.1"/>
</dbReference>
<dbReference type="PANTHER" id="PTHR43667">
    <property type="entry name" value="CYCLOPROPANE-FATTY-ACYL-PHOSPHOLIPID SYNTHASE"/>
    <property type="match status" value="1"/>
</dbReference>
<protein>
    <submittedName>
        <fullName evidence="7">Cyclopropane-fatty-acyl-phospholipid synthase</fullName>
    </submittedName>
</protein>
<proteinExistence type="inferred from homology"/>
<dbReference type="SUPFAM" id="SSF53335">
    <property type="entry name" value="S-adenosyl-L-methionine-dependent methyltransferases"/>
    <property type="match status" value="1"/>
</dbReference>
<gene>
    <name evidence="7" type="ORF">SAMN04488503_3112</name>
</gene>
<organism evidence="7 8">
    <name type="scientific">Humidesulfovibrio mexicanus</name>
    <dbReference type="NCBI Taxonomy" id="147047"/>
    <lineage>
        <taxon>Bacteria</taxon>
        <taxon>Pseudomonadati</taxon>
        <taxon>Thermodesulfobacteriota</taxon>
        <taxon>Desulfovibrionia</taxon>
        <taxon>Desulfovibrionales</taxon>
        <taxon>Desulfovibrionaceae</taxon>
        <taxon>Humidesulfovibrio</taxon>
    </lineage>
</organism>
<dbReference type="NCBIfam" id="NF008686">
    <property type="entry name" value="PRK11705.1"/>
    <property type="match status" value="1"/>
</dbReference>
<dbReference type="EMBL" id="FZOC01000008">
    <property type="protein sequence ID" value="SNS19163.1"/>
    <property type="molecule type" value="Genomic_DNA"/>
</dbReference>
<dbReference type="GO" id="GO:0032259">
    <property type="term" value="P:methylation"/>
    <property type="evidence" value="ECO:0007669"/>
    <property type="project" value="UniProtKB-KW"/>
</dbReference>
<evidence type="ECO:0000256" key="5">
    <source>
        <dbReference type="ARBA" id="ARBA00023098"/>
    </source>
</evidence>
<dbReference type="PANTHER" id="PTHR43667:SF1">
    <property type="entry name" value="CYCLOPROPANE-FATTY-ACYL-PHOSPHOLIPID SYNTHASE"/>
    <property type="match status" value="1"/>
</dbReference>
<keyword evidence="5" id="KW-0443">Lipid metabolism</keyword>
<dbReference type="InterPro" id="IPR029063">
    <property type="entry name" value="SAM-dependent_MTases_sf"/>
</dbReference>
<dbReference type="OrthoDB" id="9782855at2"/>
<dbReference type="CDD" id="cd02440">
    <property type="entry name" value="AdoMet_MTases"/>
    <property type="match status" value="1"/>
</dbReference>
<dbReference type="InterPro" id="IPR003333">
    <property type="entry name" value="CMAS"/>
</dbReference>
<dbReference type="GO" id="GO:0008168">
    <property type="term" value="F:methyltransferase activity"/>
    <property type="evidence" value="ECO:0007669"/>
    <property type="project" value="UniProtKB-KW"/>
</dbReference>
<dbReference type="Pfam" id="PF02353">
    <property type="entry name" value="CMAS"/>
    <property type="match status" value="1"/>
</dbReference>
<feature type="active site" evidence="6">
    <location>
        <position position="342"/>
    </location>
</feature>
<evidence type="ECO:0000256" key="1">
    <source>
        <dbReference type="ARBA" id="ARBA00010815"/>
    </source>
</evidence>
<name>A0A239CIK2_9BACT</name>
<dbReference type="InterPro" id="IPR050723">
    <property type="entry name" value="CFA/CMAS"/>
</dbReference>
<evidence type="ECO:0000256" key="3">
    <source>
        <dbReference type="ARBA" id="ARBA00022679"/>
    </source>
</evidence>
<dbReference type="GO" id="GO:0008610">
    <property type="term" value="P:lipid biosynthetic process"/>
    <property type="evidence" value="ECO:0007669"/>
    <property type="project" value="InterPro"/>
</dbReference>
<reference evidence="7 8" key="1">
    <citation type="submission" date="2017-06" db="EMBL/GenBank/DDBJ databases">
        <authorList>
            <person name="Kim H.J."/>
            <person name="Triplett B.A."/>
        </authorList>
    </citation>
    <scope>NUCLEOTIDE SEQUENCE [LARGE SCALE GENOMIC DNA]</scope>
    <source>
        <strain evidence="7 8">DSM 13116</strain>
    </source>
</reference>
<dbReference type="Gene3D" id="3.40.50.150">
    <property type="entry name" value="Vaccinia Virus protein VP39"/>
    <property type="match status" value="1"/>
</dbReference>
<keyword evidence="2" id="KW-0489">Methyltransferase</keyword>
<keyword evidence="8" id="KW-1185">Reference proteome</keyword>
<evidence type="ECO:0000313" key="7">
    <source>
        <dbReference type="EMBL" id="SNS19163.1"/>
    </source>
</evidence>
<keyword evidence="4" id="KW-0949">S-adenosyl-L-methionine</keyword>
<evidence type="ECO:0000256" key="4">
    <source>
        <dbReference type="ARBA" id="ARBA00022691"/>
    </source>
</evidence>
<dbReference type="PIRSF" id="PIRSF003085">
    <property type="entry name" value="CMAS"/>
    <property type="match status" value="1"/>
</dbReference>
<evidence type="ECO:0000256" key="6">
    <source>
        <dbReference type="PIRSR" id="PIRSR003085-1"/>
    </source>
</evidence>
<evidence type="ECO:0000256" key="2">
    <source>
        <dbReference type="ARBA" id="ARBA00022603"/>
    </source>
</evidence>
<keyword evidence="3" id="KW-0808">Transferase</keyword>
<dbReference type="AlphaFoldDB" id="A0A239CIK2"/>